<evidence type="ECO:0000256" key="1">
    <source>
        <dbReference type="SAM" id="MobiDB-lite"/>
    </source>
</evidence>
<protein>
    <submittedName>
        <fullName evidence="2">Uncharacterized protein</fullName>
    </submittedName>
</protein>
<name>A0ABR2VNR0_9FUNG</name>
<evidence type="ECO:0000313" key="2">
    <source>
        <dbReference type="EMBL" id="KAK9686928.1"/>
    </source>
</evidence>
<feature type="compositionally biased region" description="Polar residues" evidence="1">
    <location>
        <begin position="24"/>
        <end position="33"/>
    </location>
</feature>
<dbReference type="Proteomes" id="UP001479436">
    <property type="component" value="Unassembled WGS sequence"/>
</dbReference>
<keyword evidence="3" id="KW-1185">Reference proteome</keyword>
<feature type="region of interest" description="Disordered" evidence="1">
    <location>
        <begin position="19"/>
        <end position="60"/>
    </location>
</feature>
<feature type="compositionally biased region" description="Low complexity" evidence="1">
    <location>
        <begin position="319"/>
        <end position="328"/>
    </location>
</feature>
<sequence>MLIALGSATAGGVAKEAKMADVGTWSSKGSNSDFKPMDSSLEHKGNLVNSASKPMVRDGTNRRTSTFINRSRGTFPQFGSQTRQSLGTSKIGTIDRSRFRENTSYTFIPNRGNEPSIIRTVNGRTIRYIRSGTQRFLTRRTSSSRSASQRIRYIRPPSTTSVYSGRERSRVMYENDQGTLNGGGRTFYRRTGGNIVRYVQAPNKFSRITHYSRGGGAGSITLNRKVRTLSKSLILLFNRMTGLSRSFKTYQRVLANSFRRRDRTIKSILRTLNRLVRSNNKRKLYVTRVMNTSNPKWSVLSEVDGAKTLSEELIRTSKSKSMSGTSYSRNSKTSGMDRSKAYSATRQGSGE</sequence>
<organism evidence="2 3">
    <name type="scientific">Basidiobolus ranarum</name>
    <dbReference type="NCBI Taxonomy" id="34480"/>
    <lineage>
        <taxon>Eukaryota</taxon>
        <taxon>Fungi</taxon>
        <taxon>Fungi incertae sedis</taxon>
        <taxon>Zoopagomycota</taxon>
        <taxon>Entomophthoromycotina</taxon>
        <taxon>Basidiobolomycetes</taxon>
        <taxon>Basidiobolales</taxon>
        <taxon>Basidiobolaceae</taxon>
        <taxon>Basidiobolus</taxon>
    </lineage>
</organism>
<feature type="region of interest" description="Disordered" evidence="1">
    <location>
        <begin position="314"/>
        <end position="351"/>
    </location>
</feature>
<evidence type="ECO:0000313" key="3">
    <source>
        <dbReference type="Proteomes" id="UP001479436"/>
    </source>
</evidence>
<gene>
    <name evidence="2" type="ORF">K7432_014974</name>
</gene>
<accession>A0ABR2VNR0</accession>
<dbReference type="EMBL" id="JASJQH010008746">
    <property type="protein sequence ID" value="KAK9686928.1"/>
    <property type="molecule type" value="Genomic_DNA"/>
</dbReference>
<comment type="caution">
    <text evidence="2">The sequence shown here is derived from an EMBL/GenBank/DDBJ whole genome shotgun (WGS) entry which is preliminary data.</text>
</comment>
<reference evidence="2 3" key="1">
    <citation type="submission" date="2023-04" db="EMBL/GenBank/DDBJ databases">
        <title>Genome of Basidiobolus ranarum AG-B5.</title>
        <authorList>
            <person name="Stajich J.E."/>
            <person name="Carter-House D."/>
            <person name="Gryganskyi A."/>
        </authorList>
    </citation>
    <scope>NUCLEOTIDE SEQUENCE [LARGE SCALE GENOMIC DNA]</scope>
    <source>
        <strain evidence="2 3">AG-B5</strain>
    </source>
</reference>
<feature type="compositionally biased region" description="Polar residues" evidence="1">
    <location>
        <begin position="341"/>
        <end position="351"/>
    </location>
</feature>
<proteinExistence type="predicted"/>